<dbReference type="InterPro" id="IPR011990">
    <property type="entry name" value="TPR-like_helical_dom_sf"/>
</dbReference>
<dbReference type="Pfam" id="PF08238">
    <property type="entry name" value="Sel1"/>
    <property type="match status" value="5"/>
</dbReference>
<gene>
    <name evidence="1" type="ORF">GSLYS_00012042001</name>
</gene>
<protein>
    <submittedName>
        <fullName evidence="1">Uncharacterized protein</fullName>
    </submittedName>
</protein>
<accession>A0AAV2HXG4</accession>
<evidence type="ECO:0000313" key="2">
    <source>
        <dbReference type="Proteomes" id="UP001497497"/>
    </source>
</evidence>
<dbReference type="Gene3D" id="1.25.40.10">
    <property type="entry name" value="Tetratricopeptide repeat domain"/>
    <property type="match status" value="2"/>
</dbReference>
<evidence type="ECO:0000313" key="1">
    <source>
        <dbReference type="EMBL" id="CAL1538221.1"/>
    </source>
</evidence>
<dbReference type="InterPro" id="IPR052748">
    <property type="entry name" value="ISR_Activator"/>
</dbReference>
<dbReference type="PANTHER" id="PTHR45011:SF1">
    <property type="entry name" value="DAP3-BINDING CELL DEATH ENHANCER 1"/>
    <property type="match status" value="1"/>
</dbReference>
<dbReference type="InterPro" id="IPR006597">
    <property type="entry name" value="Sel1-like"/>
</dbReference>
<sequence>MWKILHNFSRALRQHLHSPRTSAGLYVDEEPEVHELAEKRDKFCPISWMKKSSQDVCEKPICSAQVLNSLHIQNQNEGIEGNYQCGNTGRKDKREWWQSCHKDFWHIMRQTEHMVEAISLGTAILWGTDKDRLRRKSVLLYRLIFSVPGNHSSLKNVIADSITTASTTILGPKFSNGLLAIKDASGAAHDAVINKSKSETLDSALEEFQTMCDEYKALNESYLGLQAKGRGDMTSAVEHLRTSCLLGNSSACFNLGLCYETGDGVEQDSDTAEHYYKMAAKRGNRLALYNLGLMYLDQQLEDEHSDCSCPSRQKEGISLMEKAAWLGLAEAQTYLGIHHFQENQDPAKAVPYFKAAADQNDTEAQYFLAICYEQGWGVQVNECRAAQLYSLAANAGHETALYNLAVFTEHGLGGLPENLNGAIDLYKKAAEMGSEQAKIRLDEITLSNARAHEQKEKSKAVQHLQFNDHSNELSLSHHNVSLSPSVSSPNLTDYFHTNLFGFFSKNPSDNNWHSEHGRSLDQGGNANFHLDFVGDDSHTKSRELKPSFGSVQDEMLSPRTLHRSHTFPNMALIAC</sequence>
<dbReference type="Proteomes" id="UP001497497">
    <property type="component" value="Unassembled WGS sequence"/>
</dbReference>
<keyword evidence="2" id="KW-1185">Reference proteome</keyword>
<comment type="caution">
    <text evidence="1">The sequence shown here is derived from an EMBL/GenBank/DDBJ whole genome shotgun (WGS) entry which is preliminary data.</text>
</comment>
<dbReference type="SUPFAM" id="SSF81901">
    <property type="entry name" value="HCP-like"/>
    <property type="match status" value="2"/>
</dbReference>
<dbReference type="EMBL" id="CAXITT010000290">
    <property type="protein sequence ID" value="CAL1538221.1"/>
    <property type="molecule type" value="Genomic_DNA"/>
</dbReference>
<name>A0AAV2HXG4_LYMST</name>
<dbReference type="AlphaFoldDB" id="A0AAV2HXG4"/>
<reference evidence="1 2" key="1">
    <citation type="submission" date="2024-04" db="EMBL/GenBank/DDBJ databases">
        <authorList>
            <consortium name="Genoscope - CEA"/>
            <person name="William W."/>
        </authorList>
    </citation>
    <scope>NUCLEOTIDE SEQUENCE [LARGE SCALE GENOMIC DNA]</scope>
</reference>
<organism evidence="1 2">
    <name type="scientific">Lymnaea stagnalis</name>
    <name type="common">Great pond snail</name>
    <name type="synonym">Helix stagnalis</name>
    <dbReference type="NCBI Taxonomy" id="6523"/>
    <lineage>
        <taxon>Eukaryota</taxon>
        <taxon>Metazoa</taxon>
        <taxon>Spiralia</taxon>
        <taxon>Lophotrochozoa</taxon>
        <taxon>Mollusca</taxon>
        <taxon>Gastropoda</taxon>
        <taxon>Heterobranchia</taxon>
        <taxon>Euthyneura</taxon>
        <taxon>Panpulmonata</taxon>
        <taxon>Hygrophila</taxon>
        <taxon>Lymnaeoidea</taxon>
        <taxon>Lymnaeidae</taxon>
        <taxon>Lymnaea</taxon>
    </lineage>
</organism>
<dbReference type="SMART" id="SM00671">
    <property type="entry name" value="SEL1"/>
    <property type="match status" value="5"/>
</dbReference>
<dbReference type="PANTHER" id="PTHR45011">
    <property type="entry name" value="DAP3-BINDING CELL DEATH ENHANCER 1"/>
    <property type="match status" value="1"/>
</dbReference>
<proteinExistence type="predicted"/>